<proteinExistence type="predicted"/>
<accession>A0ABP5N8I5</accession>
<protein>
    <submittedName>
        <fullName evidence="1">Uncharacterized protein</fullName>
    </submittedName>
</protein>
<dbReference type="EMBL" id="BAAAOQ010000003">
    <property type="protein sequence ID" value="GAA2192758.1"/>
    <property type="molecule type" value="Genomic_DNA"/>
</dbReference>
<dbReference type="Proteomes" id="UP001501391">
    <property type="component" value="Unassembled WGS sequence"/>
</dbReference>
<keyword evidence="2" id="KW-1185">Reference proteome</keyword>
<organism evidence="1 2">
    <name type="scientific">Streptomyces bangladeshensis</name>
    <dbReference type="NCBI Taxonomy" id="295352"/>
    <lineage>
        <taxon>Bacteria</taxon>
        <taxon>Bacillati</taxon>
        <taxon>Actinomycetota</taxon>
        <taxon>Actinomycetes</taxon>
        <taxon>Kitasatosporales</taxon>
        <taxon>Streptomycetaceae</taxon>
        <taxon>Streptomyces</taxon>
    </lineage>
</organism>
<gene>
    <name evidence="1" type="ORF">GCM10009787_11730</name>
</gene>
<dbReference type="RefSeq" id="WP_346162186.1">
    <property type="nucleotide sequence ID" value="NZ_BAAAOQ010000003.1"/>
</dbReference>
<evidence type="ECO:0000313" key="2">
    <source>
        <dbReference type="Proteomes" id="UP001501391"/>
    </source>
</evidence>
<sequence length="79" mass="8286">MSPFLFSADLAVTDLGRRFRSTITVGDAIDGTIAALFSEYATALRTGRAEVVGLIRDHAAAIDPGLLAELDGFDYPAAA</sequence>
<reference evidence="2" key="1">
    <citation type="journal article" date="2019" name="Int. J. Syst. Evol. Microbiol.">
        <title>The Global Catalogue of Microorganisms (GCM) 10K type strain sequencing project: providing services to taxonomists for standard genome sequencing and annotation.</title>
        <authorList>
            <consortium name="The Broad Institute Genomics Platform"/>
            <consortium name="The Broad Institute Genome Sequencing Center for Infectious Disease"/>
            <person name="Wu L."/>
            <person name="Ma J."/>
        </authorList>
    </citation>
    <scope>NUCLEOTIDE SEQUENCE [LARGE SCALE GENOMIC DNA]</scope>
    <source>
        <strain evidence="2">JCM 14924</strain>
    </source>
</reference>
<comment type="caution">
    <text evidence="1">The sequence shown here is derived from an EMBL/GenBank/DDBJ whole genome shotgun (WGS) entry which is preliminary data.</text>
</comment>
<evidence type="ECO:0000313" key="1">
    <source>
        <dbReference type="EMBL" id="GAA2192758.1"/>
    </source>
</evidence>
<name>A0ABP5N8I5_9ACTN</name>